<dbReference type="GO" id="GO:0004065">
    <property type="term" value="F:arylsulfatase activity"/>
    <property type="evidence" value="ECO:0007669"/>
    <property type="project" value="TreeGrafter"/>
</dbReference>
<dbReference type="GO" id="GO:0046872">
    <property type="term" value="F:metal ion binding"/>
    <property type="evidence" value="ECO:0007669"/>
    <property type="project" value="UniProtKB-KW"/>
</dbReference>
<organism evidence="6 7">
    <name type="scientific">Paraglaciecola chathamensis</name>
    <dbReference type="NCBI Taxonomy" id="368405"/>
    <lineage>
        <taxon>Bacteria</taxon>
        <taxon>Pseudomonadati</taxon>
        <taxon>Pseudomonadota</taxon>
        <taxon>Gammaproteobacteria</taxon>
        <taxon>Alteromonadales</taxon>
        <taxon>Alteromonadaceae</taxon>
        <taxon>Paraglaciecola</taxon>
    </lineage>
</organism>
<keyword evidence="4" id="KW-0106">Calcium</keyword>
<evidence type="ECO:0000313" key="6">
    <source>
        <dbReference type="EMBL" id="GGZ72342.1"/>
    </source>
</evidence>
<evidence type="ECO:0000259" key="5">
    <source>
        <dbReference type="Pfam" id="PF00884"/>
    </source>
</evidence>
<evidence type="ECO:0000256" key="1">
    <source>
        <dbReference type="ARBA" id="ARBA00008779"/>
    </source>
</evidence>
<feature type="domain" description="Sulfatase N-terminal" evidence="5">
    <location>
        <begin position="67"/>
        <end position="473"/>
    </location>
</feature>
<dbReference type="SUPFAM" id="SSF53649">
    <property type="entry name" value="Alkaline phosphatase-like"/>
    <property type="match status" value="1"/>
</dbReference>
<gene>
    <name evidence="6" type="primary">atsA</name>
    <name evidence="6" type="ORF">GCM10011274_33270</name>
</gene>
<dbReference type="PANTHER" id="PTHR42693:SF33">
    <property type="entry name" value="ARYLSULFATASE"/>
    <property type="match status" value="1"/>
</dbReference>
<comment type="caution">
    <text evidence="6">The sequence shown here is derived from an EMBL/GenBank/DDBJ whole genome shotgun (WGS) entry which is preliminary data.</text>
</comment>
<dbReference type="EMBL" id="BMZC01000010">
    <property type="protein sequence ID" value="GGZ72342.1"/>
    <property type="molecule type" value="Genomic_DNA"/>
</dbReference>
<dbReference type="CDD" id="cd16025">
    <property type="entry name" value="PAS_like"/>
    <property type="match status" value="1"/>
</dbReference>
<accession>A0A8H9ICN1</accession>
<dbReference type="PANTHER" id="PTHR42693">
    <property type="entry name" value="ARYLSULFATASE FAMILY MEMBER"/>
    <property type="match status" value="1"/>
</dbReference>
<dbReference type="InterPro" id="IPR024607">
    <property type="entry name" value="Sulfatase_CS"/>
</dbReference>
<dbReference type="InterPro" id="IPR000917">
    <property type="entry name" value="Sulfatase_N"/>
</dbReference>
<dbReference type="RefSeq" id="WP_191866656.1">
    <property type="nucleotide sequence ID" value="NZ_BMZC01000010.1"/>
</dbReference>
<dbReference type="Proteomes" id="UP000622604">
    <property type="component" value="Unassembled WGS sequence"/>
</dbReference>
<reference evidence="6" key="2">
    <citation type="submission" date="2020-09" db="EMBL/GenBank/DDBJ databases">
        <authorList>
            <person name="Sun Q."/>
            <person name="Kim S."/>
        </authorList>
    </citation>
    <scope>NUCLEOTIDE SEQUENCE</scope>
    <source>
        <strain evidence="6">KCTC 32337</strain>
    </source>
</reference>
<keyword evidence="2" id="KW-0479">Metal-binding</keyword>
<evidence type="ECO:0000256" key="2">
    <source>
        <dbReference type="ARBA" id="ARBA00022723"/>
    </source>
</evidence>
<evidence type="ECO:0000256" key="4">
    <source>
        <dbReference type="ARBA" id="ARBA00022837"/>
    </source>
</evidence>
<proteinExistence type="inferred from homology"/>
<dbReference type="PROSITE" id="PS00149">
    <property type="entry name" value="SULFATASE_2"/>
    <property type="match status" value="1"/>
</dbReference>
<sequence length="597" mass="66245">MKQAFFLSCALPRALRFLLERVSFIVSVTLLNLSLAQASTADEEIAGLSNVAEQNGTLQHSPTSEAPNILLVVADDLGMFDIGAFGSEIRTPNIDALADNGVSFNSFYTSATCSPTRAMLLTGSDSHAAGLGNMVEHLADNQRGKPGYEGHISPNAVTIATLMKEAGYHTYMAGKWHLGKAPAFLPDRQGFEESFVLLQGGASYFNDMMGLTSQVPKALYRHNGKPVESLPEDFYATEYYADFILQQLNKNQDDDKPFFAYLAFSAPHWPLQVRDEHLNLYRGQYEKGYDILREKRIASAIKQGIIGPNVTPANRDNYMLSWSQLSKEQQKIQAKSMEIYAAVVERMDFQLGRVLTSLRESGELENTVVIFMSDNGADGSDRSKLEGNDTWLPQAWDLSYQNMGKKGSYVYPGAGWARASVGPFQHYKEFLSEGGIRSPAIISFPEVAHKKQMVSDVVSVKDLAPTILDFAGIAHPGHEYQGKAVKPMTGSSIEGFLKGNVASIKQDERVLGWELFGQKAIRKGDWKLLWLSSKPAWLAAPQNSESWRLYNIANDPGEQHDLVSSEPEKFAEMRDAWEQYAIEQSVVLPQWVRAVSD</sequence>
<dbReference type="InterPro" id="IPR050738">
    <property type="entry name" value="Sulfatase"/>
</dbReference>
<evidence type="ECO:0000313" key="7">
    <source>
        <dbReference type="Proteomes" id="UP000622604"/>
    </source>
</evidence>
<dbReference type="PROSITE" id="PS00523">
    <property type="entry name" value="SULFATASE_1"/>
    <property type="match status" value="1"/>
</dbReference>
<dbReference type="InterPro" id="IPR017850">
    <property type="entry name" value="Alkaline_phosphatase_core_sf"/>
</dbReference>
<name>A0A8H9ICN1_9ALTE</name>
<evidence type="ECO:0000256" key="3">
    <source>
        <dbReference type="ARBA" id="ARBA00022801"/>
    </source>
</evidence>
<comment type="similarity">
    <text evidence="1">Belongs to the sulfatase family.</text>
</comment>
<keyword evidence="3" id="KW-0378">Hydrolase</keyword>
<dbReference type="Pfam" id="PF00884">
    <property type="entry name" value="Sulfatase"/>
    <property type="match status" value="1"/>
</dbReference>
<protein>
    <submittedName>
        <fullName evidence="6">Arylsulfatase</fullName>
    </submittedName>
</protein>
<dbReference type="Gene3D" id="3.40.720.10">
    <property type="entry name" value="Alkaline Phosphatase, subunit A"/>
    <property type="match status" value="1"/>
</dbReference>
<dbReference type="Gene3D" id="3.30.1120.10">
    <property type="match status" value="1"/>
</dbReference>
<dbReference type="AlphaFoldDB" id="A0A8H9ICN1"/>
<reference evidence="6" key="1">
    <citation type="journal article" date="2014" name="Int. J. Syst. Evol. Microbiol.">
        <title>Complete genome sequence of Corynebacterium casei LMG S-19264T (=DSM 44701T), isolated from a smear-ripened cheese.</title>
        <authorList>
            <consortium name="US DOE Joint Genome Institute (JGI-PGF)"/>
            <person name="Walter F."/>
            <person name="Albersmeier A."/>
            <person name="Kalinowski J."/>
            <person name="Ruckert C."/>
        </authorList>
    </citation>
    <scope>NUCLEOTIDE SEQUENCE</scope>
    <source>
        <strain evidence="6">KCTC 32337</strain>
    </source>
</reference>